<dbReference type="InterPro" id="IPR017452">
    <property type="entry name" value="GPCR_Rhodpsn_7TM"/>
</dbReference>
<comment type="similarity">
    <text evidence="9">Belongs to the G-protein coupled receptor 1 family.</text>
</comment>
<dbReference type="PROSITE" id="PS50262">
    <property type="entry name" value="G_PROTEIN_RECEP_F1_2"/>
    <property type="match status" value="1"/>
</dbReference>
<evidence type="ECO:0000256" key="5">
    <source>
        <dbReference type="ARBA" id="ARBA00023040"/>
    </source>
</evidence>
<keyword evidence="5 9" id="KW-0297">G-protein coupled receptor</keyword>
<dbReference type="CDD" id="cd15418">
    <property type="entry name" value="7tmA_OR9G-like"/>
    <property type="match status" value="1"/>
</dbReference>
<evidence type="ECO:0000256" key="2">
    <source>
        <dbReference type="ARBA" id="ARBA00004141"/>
    </source>
</evidence>
<dbReference type="PRINTS" id="PR00245">
    <property type="entry name" value="OLFACTORYR"/>
</dbReference>
<dbReference type="GO" id="GO:0005886">
    <property type="term" value="C:plasma membrane"/>
    <property type="evidence" value="ECO:0007669"/>
    <property type="project" value="UniProtKB-SubCell"/>
</dbReference>
<dbReference type="RefSeq" id="XP_006026126.1">
    <property type="nucleotide sequence ID" value="XM_006026064.1"/>
</dbReference>
<comment type="function">
    <text evidence="1">Odorant receptor.</text>
</comment>
<evidence type="ECO:0000256" key="7">
    <source>
        <dbReference type="ARBA" id="ARBA00023170"/>
    </source>
</evidence>
<dbReference type="InterPro" id="IPR000725">
    <property type="entry name" value="Olfact_rcpt"/>
</dbReference>
<keyword evidence="10" id="KW-1003">Cell membrane</keyword>
<keyword evidence="7 9" id="KW-0675">Receptor</keyword>
<dbReference type="GeneID" id="102371484"/>
<evidence type="ECO:0000256" key="1">
    <source>
        <dbReference type="ARBA" id="ARBA00002936"/>
    </source>
</evidence>
<dbReference type="Pfam" id="PF13853">
    <property type="entry name" value="7tm_4"/>
    <property type="match status" value="1"/>
</dbReference>
<evidence type="ECO:0000256" key="4">
    <source>
        <dbReference type="ARBA" id="ARBA00022989"/>
    </source>
</evidence>
<evidence type="ECO:0000313" key="12">
    <source>
        <dbReference type="Proteomes" id="UP000189705"/>
    </source>
</evidence>
<dbReference type="eggNOG" id="ENOG502SIHB">
    <property type="taxonomic scope" value="Eukaryota"/>
</dbReference>
<gene>
    <name evidence="13" type="primary">LOC102371484</name>
</gene>
<sequence length="318" mass="35686">MAVENMEVGSNSTPVTEFVLVGFTREPHLQVVLFLLFLFSYTLTMMGNLGLMTLIFLDSHLHTPMYYFVSSLSFLDIWYSTVYTPRILTDCISKRQVMSYASCAAQFFFSAGLGFSECYLLAAMAYDRYVAICNPLLYSSVMTRKLCFQMVASSYAAGFANAIVHTSNTFRLHFCGDNTINHFFCDVPPLLKMACDDTKVYEIILSTVVGCNMLATTALILISYMAILVAILRIRSVIGQRKAFSTCSAHLISVSLFYGSILFIYVQSSSQHTSDWDKITALFYTVVNPLVNPIIYSLRNKDVKVAFKKALGRTRGPR</sequence>
<evidence type="ECO:0000256" key="3">
    <source>
        <dbReference type="ARBA" id="ARBA00022692"/>
    </source>
</evidence>
<dbReference type="PANTHER" id="PTHR48018">
    <property type="entry name" value="OLFACTORY RECEPTOR"/>
    <property type="match status" value="1"/>
</dbReference>
<keyword evidence="10" id="KW-0716">Sensory transduction</keyword>
<dbReference type="InParanoid" id="A0A1U7S8B5"/>
<protein>
    <recommendedName>
        <fullName evidence="10">Olfactory receptor</fullName>
    </recommendedName>
</protein>
<evidence type="ECO:0000259" key="11">
    <source>
        <dbReference type="PROSITE" id="PS50262"/>
    </source>
</evidence>
<reference evidence="13" key="1">
    <citation type="submission" date="2025-08" db="UniProtKB">
        <authorList>
            <consortium name="RefSeq"/>
        </authorList>
    </citation>
    <scope>IDENTIFICATION</scope>
</reference>
<dbReference type="AlphaFoldDB" id="A0A1U7S8B5"/>
<keyword evidence="10" id="KW-0552">Olfaction</keyword>
<feature type="transmembrane region" description="Helical" evidence="10">
    <location>
        <begin position="31"/>
        <end position="57"/>
    </location>
</feature>
<dbReference type="Gene3D" id="1.20.1070.10">
    <property type="entry name" value="Rhodopsin 7-helix transmembrane proteins"/>
    <property type="match status" value="1"/>
</dbReference>
<dbReference type="KEGG" id="asn:102371484"/>
<keyword evidence="8 9" id="KW-0807">Transducer</keyword>
<keyword evidence="4 10" id="KW-1133">Transmembrane helix</keyword>
<accession>A0A1U7S8B5</accession>
<feature type="transmembrane region" description="Helical" evidence="10">
    <location>
        <begin position="104"/>
        <end position="126"/>
    </location>
</feature>
<feature type="transmembrane region" description="Helical" evidence="10">
    <location>
        <begin position="64"/>
        <end position="84"/>
    </location>
</feature>
<dbReference type="PROSITE" id="PS00237">
    <property type="entry name" value="G_PROTEIN_RECEP_F1_1"/>
    <property type="match status" value="1"/>
</dbReference>
<organism evidence="12 13">
    <name type="scientific">Alligator sinensis</name>
    <name type="common">Chinese alligator</name>
    <dbReference type="NCBI Taxonomy" id="38654"/>
    <lineage>
        <taxon>Eukaryota</taxon>
        <taxon>Metazoa</taxon>
        <taxon>Chordata</taxon>
        <taxon>Craniata</taxon>
        <taxon>Vertebrata</taxon>
        <taxon>Euteleostomi</taxon>
        <taxon>Archelosauria</taxon>
        <taxon>Archosauria</taxon>
        <taxon>Crocodylia</taxon>
        <taxon>Alligatoridae</taxon>
        <taxon>Alligatorinae</taxon>
        <taxon>Alligator</taxon>
    </lineage>
</organism>
<dbReference type="PRINTS" id="PR00237">
    <property type="entry name" value="GPCRRHODOPSN"/>
</dbReference>
<feature type="transmembrane region" description="Helical" evidence="10">
    <location>
        <begin position="243"/>
        <end position="267"/>
    </location>
</feature>
<evidence type="ECO:0000256" key="9">
    <source>
        <dbReference type="RuleBase" id="RU000688"/>
    </source>
</evidence>
<dbReference type="GO" id="GO:0004930">
    <property type="term" value="F:G protein-coupled receptor activity"/>
    <property type="evidence" value="ECO:0007669"/>
    <property type="project" value="UniProtKB-KW"/>
</dbReference>
<keyword evidence="3 9" id="KW-0812">Transmembrane</keyword>
<name>A0A1U7S8B5_ALLSI</name>
<proteinExistence type="inferred from homology"/>
<feature type="domain" description="G-protein coupled receptors family 1 profile" evidence="11">
    <location>
        <begin position="47"/>
        <end position="296"/>
    </location>
</feature>
<feature type="transmembrane region" description="Helical" evidence="10">
    <location>
        <begin position="203"/>
        <end position="231"/>
    </location>
</feature>
<keyword evidence="12" id="KW-1185">Reference proteome</keyword>
<dbReference type="OrthoDB" id="9829410at2759"/>
<evidence type="ECO:0000313" key="13">
    <source>
        <dbReference type="RefSeq" id="XP_006026126.1"/>
    </source>
</evidence>
<dbReference type="FunFam" id="1.20.1070.10:FF:000003">
    <property type="entry name" value="Olfactory receptor"/>
    <property type="match status" value="1"/>
</dbReference>
<dbReference type="InterPro" id="IPR000276">
    <property type="entry name" value="GPCR_Rhodpsn"/>
</dbReference>
<dbReference type="SUPFAM" id="SSF81321">
    <property type="entry name" value="Family A G protein-coupled receptor-like"/>
    <property type="match status" value="1"/>
</dbReference>
<evidence type="ECO:0000256" key="8">
    <source>
        <dbReference type="ARBA" id="ARBA00023224"/>
    </source>
</evidence>
<keyword evidence="6 10" id="KW-0472">Membrane</keyword>
<evidence type="ECO:0000256" key="6">
    <source>
        <dbReference type="ARBA" id="ARBA00023136"/>
    </source>
</evidence>
<feature type="transmembrane region" description="Helical" evidence="10">
    <location>
        <begin position="279"/>
        <end position="298"/>
    </location>
</feature>
<comment type="subcellular location">
    <subcellularLocation>
        <location evidence="10">Cell membrane</location>
        <topology evidence="10">Multi-pass membrane protein</topology>
    </subcellularLocation>
    <subcellularLocation>
        <location evidence="2">Membrane</location>
        <topology evidence="2">Multi-pass membrane protein</topology>
    </subcellularLocation>
</comment>
<dbReference type="GO" id="GO:0004984">
    <property type="term" value="F:olfactory receptor activity"/>
    <property type="evidence" value="ECO:0007669"/>
    <property type="project" value="InterPro"/>
</dbReference>
<evidence type="ECO:0000256" key="10">
    <source>
        <dbReference type="RuleBase" id="RU363047"/>
    </source>
</evidence>
<dbReference type="Proteomes" id="UP000189705">
    <property type="component" value="Unplaced"/>
</dbReference>